<name>A0A1B9R2V7_9VIBR</name>
<dbReference type="InterPro" id="IPR046865">
    <property type="entry name" value="FapA_b_solenoid"/>
</dbReference>
<dbReference type="PANTHER" id="PTHR38032">
    <property type="entry name" value="POLYMERASE-RELATED"/>
    <property type="match status" value="1"/>
</dbReference>
<dbReference type="Pfam" id="PF03961">
    <property type="entry name" value="FapA"/>
    <property type="match status" value="1"/>
</dbReference>
<sequence length="558" mass="60300">MWKKFISLSDNGQQVIARLPAAITVDKNFDSTGLQETLVDLEADHMFVLEEDMLRFVKLAKDLKKDAYDGVVIAEVRNAQAKVDLSDGDMLASITVTGAYGGRGLRGNEIIHCLAQAQVTKGINKLALKKVLVMSNQLKPGETFTQPVAKGMKPVEGKDAKFVALVEDVTHQVLAPQANDGGDKVDMLDLGETITVDIDEPLMERIPSTKGTPGMTVQGKVIPTKPGQDKALVAGKGSHISPNNPNLLLASVSGMPIIKEKTVDVDNALCLGNIGVATGHIKFKGSIVVKGNIESDMMVRATGSITVGGFIESANVQAQGNIEVAKGIIGHTVSEGDPKSCIVKSGGSIKANYAQFSELQAAEDIHLSVHCLNNVLRCGKDLHVSDSNGKQGTLSGGEAKVGGKVTCINLGVEGDTATHLEGFAKFAMYKERISKLKASYKEAQESTMDVVRRELEFKKTPKSERSDEDEQKLEQLKLRENNKLEKAKLAVEMCKEEFEALLETNTVEAKNKVYSHVTVQFGDEKVITKRSHGPSVFTFNQYEINCVSMMGDEAVTEL</sequence>
<evidence type="ECO:0000259" key="2">
    <source>
        <dbReference type="Pfam" id="PF20250"/>
    </source>
</evidence>
<proteinExistence type="predicted"/>
<dbReference type="RefSeq" id="WP_017036531.1">
    <property type="nucleotide sequence ID" value="NZ_JBNGCH010000055.1"/>
</dbReference>
<dbReference type="AlphaFoldDB" id="A0A1B9R2V7"/>
<dbReference type="EMBL" id="MAJZ01000055">
    <property type="protein sequence ID" value="OCH78667.1"/>
    <property type="molecule type" value="Genomic_DNA"/>
</dbReference>
<organism evidence="3 4">
    <name type="scientific">Vibrio genomosp. F10</name>
    <dbReference type="NCBI Taxonomy" id="723171"/>
    <lineage>
        <taxon>Bacteria</taxon>
        <taxon>Pseudomonadati</taxon>
        <taxon>Pseudomonadota</taxon>
        <taxon>Gammaproteobacteria</taxon>
        <taxon>Vibrionales</taxon>
        <taxon>Vibrionaceae</taxon>
        <taxon>Vibrio</taxon>
    </lineage>
</organism>
<feature type="domain" description="Flagellar Assembly Protein A N-terminal region" evidence="2">
    <location>
        <begin position="82"/>
        <end position="260"/>
    </location>
</feature>
<protein>
    <submittedName>
        <fullName evidence="3">Polymerase</fullName>
    </submittedName>
</protein>
<keyword evidence="1" id="KW-0175">Coiled coil</keyword>
<accession>A0A1B9R2V7</accession>
<feature type="coiled-coil region" evidence="1">
    <location>
        <begin position="470"/>
        <end position="504"/>
    </location>
</feature>
<dbReference type="InterPro" id="IPR005646">
    <property type="entry name" value="FapA"/>
</dbReference>
<keyword evidence="4" id="KW-1185">Reference proteome</keyword>
<evidence type="ECO:0000313" key="4">
    <source>
        <dbReference type="Proteomes" id="UP000093173"/>
    </source>
</evidence>
<dbReference type="InterPro" id="IPR046866">
    <property type="entry name" value="FapA_N"/>
</dbReference>
<comment type="caution">
    <text evidence="3">The sequence shown here is derived from an EMBL/GenBank/DDBJ whole genome shotgun (WGS) entry which is preliminary data.</text>
</comment>
<reference evidence="4" key="1">
    <citation type="submission" date="2016-06" db="EMBL/GenBank/DDBJ databases">
        <authorList>
            <person name="Hehemann J.-H."/>
            <person name="Arevalo P."/>
            <person name="Datta M.S."/>
            <person name="Polz M.F."/>
        </authorList>
    </citation>
    <scope>NUCLEOTIDE SEQUENCE [LARGE SCALE GENOMIC DNA]</scope>
    <source>
        <strain evidence="4">9CSC122</strain>
    </source>
</reference>
<evidence type="ECO:0000313" key="3">
    <source>
        <dbReference type="EMBL" id="OCH78667.1"/>
    </source>
</evidence>
<dbReference type="Proteomes" id="UP000093173">
    <property type="component" value="Unassembled WGS sequence"/>
</dbReference>
<dbReference type="PANTHER" id="PTHR38032:SF1">
    <property type="entry name" value="RNA-BINDING PROTEIN KHPB N-TERMINAL DOMAIN-CONTAINING PROTEIN"/>
    <property type="match status" value="1"/>
</dbReference>
<dbReference type="Pfam" id="PF20250">
    <property type="entry name" value="FapA_N"/>
    <property type="match status" value="1"/>
</dbReference>
<gene>
    <name evidence="3" type="ORF">A6E14_03935</name>
</gene>
<evidence type="ECO:0000256" key="1">
    <source>
        <dbReference type="SAM" id="Coils"/>
    </source>
</evidence>